<dbReference type="InterPro" id="IPR023614">
    <property type="entry name" value="Porin_dom_sf"/>
</dbReference>
<sequence length="412" mass="47977">MRIILIMALVVITGKASANVWDYDVGFRLRHQQVNDHWLPDATATTLLGRGEIQWQLNNELSLLGQYDHVWALDKEDYNSITYWNKHSPIPDPPGGELNQLKFDWQFAANWRAIIGRQDISFNNERHIGNVAYWQNDQTYDALSLRFNNGFDLTIQYSYVDKVHRIFGDNSRSILPESDYRYQYNPARPPEQWGNHNHQSHLLNAEYRPTPQLTLAAFAYLLDNRSLPTWSTDTLGVRVEGAEKPDQLKYHYNVELAWQQAGKHHPEQYNAWYLATEFGLQYRSHKWDLGYEYLGRDNDSGFNTSLATNHKFLGWADIFSRYSATGGVEDIYLSYGGRNGKLRWKLVGHNFTDIENHHDIGYEFDVELAWRYSRKLEFKLLAADYHTQSGMSSAPATQYDLSTWMLSVAYNL</sequence>
<dbReference type="RefSeq" id="WP_284244227.1">
    <property type="nucleotide sequence ID" value="NZ_BSST01000001.1"/>
</dbReference>
<proteinExistence type="predicted"/>
<organism evidence="1 2">
    <name type="scientific">Thalassotalea insulae</name>
    <dbReference type="NCBI Taxonomy" id="2056778"/>
    <lineage>
        <taxon>Bacteria</taxon>
        <taxon>Pseudomonadati</taxon>
        <taxon>Pseudomonadota</taxon>
        <taxon>Gammaproteobacteria</taxon>
        <taxon>Alteromonadales</taxon>
        <taxon>Colwelliaceae</taxon>
        <taxon>Thalassotalea</taxon>
    </lineage>
</organism>
<accession>A0ABQ6GV16</accession>
<evidence type="ECO:0000313" key="1">
    <source>
        <dbReference type="EMBL" id="GLX78340.1"/>
    </source>
</evidence>
<gene>
    <name evidence="1" type="ORF">tinsulaeT_16800</name>
</gene>
<protein>
    <recommendedName>
        <fullName evidence="3">Alginate export domain-containing protein</fullName>
    </recommendedName>
</protein>
<dbReference type="EMBL" id="BSST01000001">
    <property type="protein sequence ID" value="GLX78340.1"/>
    <property type="molecule type" value="Genomic_DNA"/>
</dbReference>
<reference evidence="1 2" key="1">
    <citation type="submission" date="2023-03" db="EMBL/GenBank/DDBJ databases">
        <title>Draft genome sequence of Thalassotalea insulae KCTC 62186T.</title>
        <authorList>
            <person name="Sawabe T."/>
        </authorList>
    </citation>
    <scope>NUCLEOTIDE SEQUENCE [LARGE SCALE GENOMIC DNA]</scope>
    <source>
        <strain evidence="1 2">KCTC 62186</strain>
    </source>
</reference>
<evidence type="ECO:0000313" key="2">
    <source>
        <dbReference type="Proteomes" id="UP001157186"/>
    </source>
</evidence>
<comment type="caution">
    <text evidence="1">The sequence shown here is derived from an EMBL/GenBank/DDBJ whole genome shotgun (WGS) entry which is preliminary data.</text>
</comment>
<dbReference type="Proteomes" id="UP001157186">
    <property type="component" value="Unassembled WGS sequence"/>
</dbReference>
<evidence type="ECO:0008006" key="3">
    <source>
        <dbReference type="Google" id="ProtNLM"/>
    </source>
</evidence>
<name>A0ABQ6GV16_9GAMM</name>
<keyword evidence="2" id="KW-1185">Reference proteome</keyword>
<dbReference type="Gene3D" id="2.40.160.10">
    <property type="entry name" value="Porin"/>
    <property type="match status" value="1"/>
</dbReference>